<name>A0ABD3FIN4_9STRA</name>
<gene>
    <name evidence="6" type="ORF">V7S43_009196</name>
</gene>
<evidence type="ECO:0000256" key="4">
    <source>
        <dbReference type="RuleBase" id="RU003795"/>
    </source>
</evidence>
<comment type="caution">
    <text evidence="6">The sequence shown here is derived from an EMBL/GenBank/DDBJ whole genome shotgun (WGS) entry which is preliminary data.</text>
</comment>
<comment type="function">
    <text evidence="4">Catalyzes the formation of 6,7-dimethyl-8-ribityllumazine by condensation of 5-amino-6-(D-ribitylamino)uracil with 3,4-dihydroxy-2-butanone 4-phosphate. This is the penultimate step in the biosynthesis of riboflavin.</text>
</comment>
<sequence length="287" mass="30767">MYGVTRTGTRMQIHVEVEPFSFRCCNSSVAISRFDYSPSIGQNTSPDLLPPICIEASRKQEAATAAMSTLTSTDMGELKRPTTRVHAPPGGGSSWSFGDDPTPAHTGRKRFVQPQGQVQQDTKMESPRATPEPAPVEAQTAAQPSNVPHGAVRIALLKTSNDAELVDRVVQNCFEKLEGQSVSSETFTVASLEQLPYAANKLTQFGGFDGVICFGFLNTQDPQFPALSTALTQSFIDISVKNVRPVVRAVYTGEPRVASVKVKGGWGAEFADGVVSLVQLGGFKGSK</sequence>
<dbReference type="InterPro" id="IPR036467">
    <property type="entry name" value="LS/RS_sf"/>
</dbReference>
<feature type="region of interest" description="Disordered" evidence="5">
    <location>
        <begin position="80"/>
        <end position="145"/>
    </location>
</feature>
<accession>A0ABD3FIN4</accession>
<keyword evidence="3 4" id="KW-0808">Transferase</keyword>
<keyword evidence="7" id="KW-1185">Reference proteome</keyword>
<comment type="similarity">
    <text evidence="1 4">Belongs to the DMRL synthase family.</text>
</comment>
<proteinExistence type="inferred from homology"/>
<protein>
    <recommendedName>
        <fullName evidence="4">6,7-dimethyl-8-ribityllumazine synthase</fullName>
        <shortName evidence="4">DMRL synthase</shortName>
        <ecNumber evidence="4">2.5.1.78</ecNumber>
    </recommendedName>
</protein>
<evidence type="ECO:0000256" key="2">
    <source>
        <dbReference type="ARBA" id="ARBA00022619"/>
    </source>
</evidence>
<dbReference type="GO" id="GO:0009231">
    <property type="term" value="P:riboflavin biosynthetic process"/>
    <property type="evidence" value="ECO:0007669"/>
    <property type="project" value="UniProtKB-KW"/>
</dbReference>
<dbReference type="GO" id="GO:0009349">
    <property type="term" value="C:riboflavin synthase complex"/>
    <property type="evidence" value="ECO:0007669"/>
    <property type="project" value="UniProtKB-UniRule"/>
</dbReference>
<dbReference type="InterPro" id="IPR002180">
    <property type="entry name" value="LS/RS"/>
</dbReference>
<evidence type="ECO:0000313" key="6">
    <source>
        <dbReference type="EMBL" id="KAL3665767.1"/>
    </source>
</evidence>
<evidence type="ECO:0000256" key="5">
    <source>
        <dbReference type="SAM" id="MobiDB-lite"/>
    </source>
</evidence>
<evidence type="ECO:0000256" key="1">
    <source>
        <dbReference type="ARBA" id="ARBA00007424"/>
    </source>
</evidence>
<evidence type="ECO:0000256" key="3">
    <source>
        <dbReference type="ARBA" id="ARBA00022679"/>
    </source>
</evidence>
<dbReference type="EMBL" id="JBIMZQ010000019">
    <property type="protein sequence ID" value="KAL3665767.1"/>
    <property type="molecule type" value="Genomic_DNA"/>
</dbReference>
<dbReference type="AlphaFoldDB" id="A0ABD3FIN4"/>
<evidence type="ECO:0000313" key="7">
    <source>
        <dbReference type="Proteomes" id="UP001632037"/>
    </source>
</evidence>
<dbReference type="Gene3D" id="3.40.50.960">
    <property type="entry name" value="Lumazine/riboflavin synthase"/>
    <property type="match status" value="1"/>
</dbReference>
<dbReference type="GO" id="GO:0000906">
    <property type="term" value="F:6,7-dimethyl-8-ribityllumazine synthase activity"/>
    <property type="evidence" value="ECO:0007669"/>
    <property type="project" value="UniProtKB-EC"/>
</dbReference>
<dbReference type="Proteomes" id="UP001632037">
    <property type="component" value="Unassembled WGS sequence"/>
</dbReference>
<organism evidence="6 7">
    <name type="scientific">Phytophthora oleae</name>
    <dbReference type="NCBI Taxonomy" id="2107226"/>
    <lineage>
        <taxon>Eukaryota</taxon>
        <taxon>Sar</taxon>
        <taxon>Stramenopiles</taxon>
        <taxon>Oomycota</taxon>
        <taxon>Peronosporomycetes</taxon>
        <taxon>Peronosporales</taxon>
        <taxon>Peronosporaceae</taxon>
        <taxon>Phytophthora</taxon>
    </lineage>
</organism>
<dbReference type="Pfam" id="PF00885">
    <property type="entry name" value="DMRL_synthase"/>
    <property type="match status" value="1"/>
</dbReference>
<dbReference type="SUPFAM" id="SSF52121">
    <property type="entry name" value="Lumazine synthase"/>
    <property type="match status" value="1"/>
</dbReference>
<dbReference type="EC" id="2.5.1.78" evidence="4"/>
<keyword evidence="2 4" id="KW-0686">Riboflavin biosynthesis</keyword>
<comment type="catalytic activity">
    <reaction evidence="4">
        <text>(2S)-2-hydroxy-3-oxobutyl phosphate + 5-amino-6-(D-ribitylamino)uracil = 6,7-dimethyl-8-(1-D-ribityl)lumazine + phosphate + 2 H2O + H(+)</text>
        <dbReference type="Rhea" id="RHEA:26152"/>
        <dbReference type="ChEBI" id="CHEBI:15377"/>
        <dbReference type="ChEBI" id="CHEBI:15378"/>
        <dbReference type="ChEBI" id="CHEBI:15934"/>
        <dbReference type="ChEBI" id="CHEBI:43474"/>
        <dbReference type="ChEBI" id="CHEBI:58201"/>
        <dbReference type="ChEBI" id="CHEBI:58830"/>
        <dbReference type="EC" id="2.5.1.78"/>
    </reaction>
</comment>
<reference evidence="6 7" key="1">
    <citation type="submission" date="2024-09" db="EMBL/GenBank/DDBJ databases">
        <title>Genome sequencing and assembly of Phytophthora oleae, isolate VK10A, causative agent of rot of olive drupes.</title>
        <authorList>
            <person name="Conti Taguali S."/>
            <person name="Riolo M."/>
            <person name="La Spada F."/>
            <person name="Cacciola S.O."/>
            <person name="Dionisio G."/>
        </authorList>
    </citation>
    <scope>NUCLEOTIDE SEQUENCE [LARGE SCALE GENOMIC DNA]</scope>
    <source>
        <strain evidence="6 7">VK10A</strain>
    </source>
</reference>
<comment type="pathway">
    <text evidence="4">Cofactor biosynthesis; riboflavin biosynthesis; riboflavin from 2-hydroxy-3-oxobutyl phosphate and 5-amino-6-(D-ribitylamino)uracil: step 1/2.</text>
</comment>